<sequence length="94" mass="10221">MTDERPALAPDILHAMTATDQPAPLAPWYSRRPQCLAITAVIVVACLGVMGAAIRYIADGTGALVPYLMLLTAPVLAIYYVWFLNFYEHPTEGA</sequence>
<gene>
    <name evidence="2" type="ORF">UFOPK3402_00993</name>
</gene>
<keyword evidence="1" id="KW-0812">Transmembrane</keyword>
<evidence type="ECO:0000313" key="2">
    <source>
        <dbReference type="EMBL" id="CAB4876641.1"/>
    </source>
</evidence>
<dbReference type="EMBL" id="CAFBLS010000111">
    <property type="protein sequence ID" value="CAB4876641.1"/>
    <property type="molecule type" value="Genomic_DNA"/>
</dbReference>
<feature type="transmembrane region" description="Helical" evidence="1">
    <location>
        <begin position="64"/>
        <end position="87"/>
    </location>
</feature>
<organism evidence="2">
    <name type="scientific">freshwater metagenome</name>
    <dbReference type="NCBI Taxonomy" id="449393"/>
    <lineage>
        <taxon>unclassified sequences</taxon>
        <taxon>metagenomes</taxon>
        <taxon>ecological metagenomes</taxon>
    </lineage>
</organism>
<feature type="transmembrane region" description="Helical" evidence="1">
    <location>
        <begin position="35"/>
        <end position="58"/>
    </location>
</feature>
<evidence type="ECO:0000256" key="1">
    <source>
        <dbReference type="SAM" id="Phobius"/>
    </source>
</evidence>
<protein>
    <submittedName>
        <fullName evidence="2">Unannotated protein</fullName>
    </submittedName>
</protein>
<dbReference type="AlphaFoldDB" id="A0A6J7E1I0"/>
<reference evidence="2" key="1">
    <citation type="submission" date="2020-05" db="EMBL/GenBank/DDBJ databases">
        <authorList>
            <person name="Chiriac C."/>
            <person name="Salcher M."/>
            <person name="Ghai R."/>
            <person name="Kavagutti S V."/>
        </authorList>
    </citation>
    <scope>NUCLEOTIDE SEQUENCE</scope>
</reference>
<keyword evidence="1" id="KW-0472">Membrane</keyword>
<accession>A0A6J7E1I0</accession>
<keyword evidence="1" id="KW-1133">Transmembrane helix</keyword>
<proteinExistence type="predicted"/>
<name>A0A6J7E1I0_9ZZZZ</name>